<dbReference type="AlphaFoldDB" id="A0A1G9G4M6"/>
<dbReference type="GO" id="GO:0015297">
    <property type="term" value="F:antiporter activity"/>
    <property type="evidence" value="ECO:0007669"/>
    <property type="project" value="InterPro"/>
</dbReference>
<feature type="transmembrane region" description="Helical" evidence="7">
    <location>
        <begin position="157"/>
        <end position="178"/>
    </location>
</feature>
<dbReference type="PANTHER" id="PTHR43823">
    <property type="entry name" value="SPORULATION PROTEIN YKVU"/>
    <property type="match status" value="1"/>
</dbReference>
<proteinExistence type="predicted"/>
<dbReference type="PANTHER" id="PTHR43823:SF3">
    <property type="entry name" value="MULTIDRUG EXPORT PROTEIN MEPA"/>
    <property type="match status" value="1"/>
</dbReference>
<keyword evidence="3" id="KW-1003">Cell membrane</keyword>
<feature type="transmembrane region" description="Helical" evidence="7">
    <location>
        <begin position="127"/>
        <end position="145"/>
    </location>
</feature>
<keyword evidence="4 7" id="KW-0812">Transmembrane</keyword>
<evidence type="ECO:0000256" key="6">
    <source>
        <dbReference type="ARBA" id="ARBA00023136"/>
    </source>
</evidence>
<dbReference type="STRING" id="426701.SAMN04488098_10963"/>
<keyword evidence="6 7" id="KW-0472">Membrane</keyword>
<reference evidence="9" key="1">
    <citation type="submission" date="2016-10" db="EMBL/GenBank/DDBJ databases">
        <authorList>
            <person name="Varghese N."/>
            <person name="Submissions S."/>
        </authorList>
    </citation>
    <scope>NUCLEOTIDE SEQUENCE [LARGE SCALE GENOMIC DNA]</scope>
    <source>
        <strain evidence="9">DSM 19181</strain>
    </source>
</reference>
<dbReference type="InterPro" id="IPR048279">
    <property type="entry name" value="MdtK-like"/>
</dbReference>
<evidence type="ECO:0000256" key="5">
    <source>
        <dbReference type="ARBA" id="ARBA00022989"/>
    </source>
</evidence>
<dbReference type="PIRSF" id="PIRSF006603">
    <property type="entry name" value="DinF"/>
    <property type="match status" value="1"/>
</dbReference>
<feature type="transmembrane region" description="Helical" evidence="7">
    <location>
        <begin position="262"/>
        <end position="283"/>
    </location>
</feature>
<dbReference type="OrthoDB" id="9811110at2"/>
<dbReference type="Pfam" id="PF01554">
    <property type="entry name" value="MatE"/>
    <property type="match status" value="2"/>
</dbReference>
<feature type="transmembrane region" description="Helical" evidence="7">
    <location>
        <begin position="304"/>
        <end position="327"/>
    </location>
</feature>
<evidence type="ECO:0000256" key="7">
    <source>
        <dbReference type="SAM" id="Phobius"/>
    </source>
</evidence>
<feature type="transmembrane region" description="Helical" evidence="7">
    <location>
        <begin position="347"/>
        <end position="373"/>
    </location>
</feature>
<evidence type="ECO:0000313" key="9">
    <source>
        <dbReference type="Proteomes" id="UP000199433"/>
    </source>
</evidence>
<evidence type="ECO:0000256" key="2">
    <source>
        <dbReference type="ARBA" id="ARBA00022448"/>
    </source>
</evidence>
<protein>
    <submittedName>
        <fullName evidence="8">Putative efflux protein, MATE family</fullName>
    </submittedName>
</protein>
<dbReference type="InterPro" id="IPR051327">
    <property type="entry name" value="MATE_MepA_subfamily"/>
</dbReference>
<feature type="transmembrane region" description="Helical" evidence="7">
    <location>
        <begin position="184"/>
        <end position="207"/>
    </location>
</feature>
<feature type="transmembrane region" description="Helical" evidence="7">
    <location>
        <begin position="228"/>
        <end position="256"/>
    </location>
</feature>
<keyword evidence="5 7" id="KW-1133">Transmembrane helix</keyword>
<feature type="transmembrane region" description="Helical" evidence="7">
    <location>
        <begin position="12"/>
        <end position="37"/>
    </location>
</feature>
<dbReference type="InterPro" id="IPR002528">
    <property type="entry name" value="MATE_fam"/>
</dbReference>
<evidence type="ECO:0000256" key="3">
    <source>
        <dbReference type="ARBA" id="ARBA00022475"/>
    </source>
</evidence>
<feature type="transmembrane region" description="Helical" evidence="7">
    <location>
        <begin position="409"/>
        <end position="427"/>
    </location>
</feature>
<organism evidence="8 9">
    <name type="scientific">Alkalibacterium thalassium</name>
    <dbReference type="NCBI Taxonomy" id="426701"/>
    <lineage>
        <taxon>Bacteria</taxon>
        <taxon>Bacillati</taxon>
        <taxon>Bacillota</taxon>
        <taxon>Bacilli</taxon>
        <taxon>Lactobacillales</taxon>
        <taxon>Carnobacteriaceae</taxon>
        <taxon>Alkalibacterium</taxon>
    </lineage>
</organism>
<sequence length="437" mass="47639">MQNNFKLFFKYVSLNMLGMLGISFYILADTLFIAQALGPTGIAALNLSIPAFGIIHGFGLMLGLGGATRYKILLSQNKLAESNRVYSQTFLFAVGMGILFMMIGLFGASSMARALGADAETFEMTAVYLRTILTFAPFFVLNNMLLAFVRNDGDPSLAMYGMVIGSVLNVVLDYIFIFPMQLGMFGASLATSISPIVSLIILSIHFFKPANQLKFTFQKIEGWIIKDVTYLGAAAFINELSASVVMFSFNTIIFNLEGNNGLAAYGIIANISFVVLSLFAGIAQGAQPLLSESYGQKDLKGMKHILVLSFLTALVLSLSVYVGTAAFTEEIISVFNSENSAHIARMATSGLLIYFIGFVFAGMNTILTSYFGATDQPNRALLFSLLRGGLLIIPLAIVLSYFFGMNGVWSSYVLTEALIVMIIAFMINPKKRLKREK</sequence>
<dbReference type="Proteomes" id="UP000199433">
    <property type="component" value="Unassembled WGS sequence"/>
</dbReference>
<dbReference type="EMBL" id="FNFK01000096">
    <property type="protein sequence ID" value="SDK95547.1"/>
    <property type="molecule type" value="Genomic_DNA"/>
</dbReference>
<dbReference type="RefSeq" id="WP_091268983.1">
    <property type="nucleotide sequence ID" value="NZ_FNFK01000096.1"/>
</dbReference>
<evidence type="ECO:0000313" key="8">
    <source>
        <dbReference type="EMBL" id="SDK95547.1"/>
    </source>
</evidence>
<accession>A0A1G9G4M6</accession>
<dbReference type="GO" id="GO:0005886">
    <property type="term" value="C:plasma membrane"/>
    <property type="evidence" value="ECO:0007669"/>
    <property type="project" value="UniProtKB-SubCell"/>
</dbReference>
<feature type="transmembrane region" description="Helical" evidence="7">
    <location>
        <begin position="380"/>
        <end position="403"/>
    </location>
</feature>
<evidence type="ECO:0000256" key="4">
    <source>
        <dbReference type="ARBA" id="ARBA00022692"/>
    </source>
</evidence>
<evidence type="ECO:0000256" key="1">
    <source>
        <dbReference type="ARBA" id="ARBA00004651"/>
    </source>
</evidence>
<feature type="transmembrane region" description="Helical" evidence="7">
    <location>
        <begin position="43"/>
        <end position="64"/>
    </location>
</feature>
<dbReference type="GO" id="GO:0042910">
    <property type="term" value="F:xenobiotic transmembrane transporter activity"/>
    <property type="evidence" value="ECO:0007669"/>
    <property type="project" value="InterPro"/>
</dbReference>
<gene>
    <name evidence="8" type="ORF">SAMN04488098_10963</name>
</gene>
<comment type="subcellular location">
    <subcellularLocation>
        <location evidence="1">Cell membrane</location>
        <topology evidence="1">Multi-pass membrane protein</topology>
    </subcellularLocation>
</comment>
<keyword evidence="2" id="KW-0813">Transport</keyword>
<feature type="transmembrane region" description="Helical" evidence="7">
    <location>
        <begin position="85"/>
        <end position="107"/>
    </location>
</feature>
<keyword evidence="9" id="KW-1185">Reference proteome</keyword>
<name>A0A1G9G4M6_9LACT</name>